<dbReference type="Gene3D" id="3.10.290.10">
    <property type="entry name" value="RNA-binding S4 domain"/>
    <property type="match status" value="1"/>
</dbReference>
<reference evidence="11 12" key="1">
    <citation type="submission" date="2024-03" db="EMBL/GenBank/DDBJ databases">
        <title>A Dehalogenimonas Isolated from Estuarine Sediments Dihaloeliminates Chlorinated Alkanes.</title>
        <authorList>
            <person name="Yang Y."/>
            <person name="Wang H."/>
        </authorList>
    </citation>
    <scope>NUCLEOTIDE SEQUENCE [LARGE SCALE GENOMIC DNA]</scope>
    <source>
        <strain evidence="11 12">W</strain>
    </source>
</reference>
<evidence type="ECO:0000256" key="6">
    <source>
        <dbReference type="ARBA" id="ARBA00022917"/>
    </source>
</evidence>
<dbReference type="Proteomes" id="UP001375370">
    <property type="component" value="Chromosome"/>
</dbReference>
<dbReference type="PANTHER" id="PTHR11766:SF1">
    <property type="entry name" value="TYROSINE--TRNA LIGASE"/>
    <property type="match status" value="1"/>
</dbReference>
<sequence>MLMVADLDYILKRAVSEIISESELRTLLASGKKLRLKEGFDPSSPDIHLGHMVGLRKLRQLQELGHQVVLIVGDWTAQIGDPTGASVTRPILTAEQVKANAETYLQQFFKIVDKSKTEVRWQSEWFGKFSLADVIKLTSRFTIAQMLARDDFKKRFESNRPITITEFLYPLLQAYDSVMVEADIEFGGNDQKFNLLVGRELQSMIGQQPQQVFMTPILTGTSGIKKMSKSLNNYIGVAEPPEIILGKVMSINDDLIIQYFELLTDINDAELAEFTSAIRSSAINPMRLKKRLAQEILLQLYTEAEAREAAEHFERVHQRRELPTEIAEYRVSFSSLISADDSNVDIPSLLVSCGLIGSKSEAKRLISQGGVAIEGEKIKVDKASLTNGCVIKAGKRGFIRIINAD</sequence>
<feature type="binding site" evidence="9">
    <location>
        <position position="229"/>
    </location>
    <ligand>
        <name>ATP</name>
        <dbReference type="ChEBI" id="CHEBI:30616"/>
    </ligand>
</feature>
<comment type="subunit">
    <text evidence="9">Homodimer.</text>
</comment>
<dbReference type="InterPro" id="IPR001412">
    <property type="entry name" value="aa-tRNA-synth_I_CS"/>
</dbReference>
<dbReference type="Gene3D" id="1.10.240.10">
    <property type="entry name" value="Tyrosyl-Transfer RNA Synthetase"/>
    <property type="match status" value="1"/>
</dbReference>
<evidence type="ECO:0000313" key="12">
    <source>
        <dbReference type="Proteomes" id="UP001375370"/>
    </source>
</evidence>
<dbReference type="PROSITE" id="PS50889">
    <property type="entry name" value="S4"/>
    <property type="match status" value="1"/>
</dbReference>
<proteinExistence type="inferred from homology"/>
<dbReference type="InterPro" id="IPR014729">
    <property type="entry name" value="Rossmann-like_a/b/a_fold"/>
</dbReference>
<accession>A0ABZ2J2P5</accession>
<keyword evidence="7 9" id="KW-0030">Aminoacyl-tRNA synthetase</keyword>
<dbReference type="InterPro" id="IPR024088">
    <property type="entry name" value="Tyr-tRNA-ligase_bac-type"/>
</dbReference>
<keyword evidence="6 9" id="KW-0648">Protein biosynthesis</keyword>
<dbReference type="HAMAP" id="MF_02007">
    <property type="entry name" value="Tyr_tRNA_synth_type2"/>
    <property type="match status" value="1"/>
</dbReference>
<evidence type="ECO:0000256" key="9">
    <source>
        <dbReference type="HAMAP-Rule" id="MF_02007"/>
    </source>
</evidence>
<gene>
    <name evidence="9 11" type="primary">tyrS</name>
    <name evidence="11" type="ORF">V8247_08015</name>
</gene>
<dbReference type="InterPro" id="IPR036986">
    <property type="entry name" value="S4_RNA-bd_sf"/>
</dbReference>
<keyword evidence="3 9" id="KW-0547">Nucleotide-binding</keyword>
<keyword evidence="2 9" id="KW-0436">Ligase</keyword>
<dbReference type="CDD" id="cd00165">
    <property type="entry name" value="S4"/>
    <property type="match status" value="1"/>
</dbReference>
<dbReference type="EC" id="6.1.1.1" evidence="9"/>
<dbReference type="RefSeq" id="WP_338737335.1">
    <property type="nucleotide sequence ID" value="NZ_CP146612.1"/>
</dbReference>
<dbReference type="InterPro" id="IPR002305">
    <property type="entry name" value="aa-tRNA-synth_Ic"/>
</dbReference>
<dbReference type="CDD" id="cd00805">
    <property type="entry name" value="TyrRS_core"/>
    <property type="match status" value="1"/>
</dbReference>
<keyword evidence="1 9" id="KW-0963">Cytoplasm</keyword>
<name>A0ABZ2J2P5_9CHLR</name>
<dbReference type="EMBL" id="CP146612">
    <property type="protein sequence ID" value="WWX25195.1"/>
    <property type="molecule type" value="Genomic_DNA"/>
</dbReference>
<comment type="similarity">
    <text evidence="9">Belongs to the class-I aminoacyl-tRNA synthetase family. TyrS type 2 subfamily.</text>
</comment>
<evidence type="ECO:0000256" key="4">
    <source>
        <dbReference type="ARBA" id="ARBA00022840"/>
    </source>
</evidence>
<dbReference type="SUPFAM" id="SSF52374">
    <property type="entry name" value="Nucleotidylyl transferase"/>
    <property type="match status" value="1"/>
</dbReference>
<dbReference type="PRINTS" id="PR01040">
    <property type="entry name" value="TRNASYNTHTYR"/>
</dbReference>
<comment type="subcellular location">
    <subcellularLocation>
        <location evidence="9">Cytoplasm</location>
    </subcellularLocation>
</comment>
<dbReference type="Pfam" id="PF00579">
    <property type="entry name" value="tRNA-synt_1b"/>
    <property type="match status" value="1"/>
</dbReference>
<evidence type="ECO:0000256" key="2">
    <source>
        <dbReference type="ARBA" id="ARBA00022598"/>
    </source>
</evidence>
<evidence type="ECO:0000256" key="8">
    <source>
        <dbReference type="ARBA" id="ARBA00048248"/>
    </source>
</evidence>
<dbReference type="InterPro" id="IPR002307">
    <property type="entry name" value="Tyr-tRNA-ligase"/>
</dbReference>
<dbReference type="PROSITE" id="PS00178">
    <property type="entry name" value="AA_TRNA_LIGASE_I"/>
    <property type="match status" value="1"/>
</dbReference>
<dbReference type="Gene3D" id="3.40.50.620">
    <property type="entry name" value="HUPs"/>
    <property type="match status" value="1"/>
</dbReference>
<feature type="short sequence motif" description="'HIGH' region" evidence="9">
    <location>
        <begin position="42"/>
        <end position="51"/>
    </location>
</feature>
<dbReference type="InterPro" id="IPR024108">
    <property type="entry name" value="Tyr-tRNA-ligase_bac_2"/>
</dbReference>
<keyword evidence="4 9" id="KW-0067">ATP-binding</keyword>
<evidence type="ECO:0000256" key="10">
    <source>
        <dbReference type="PROSITE-ProRule" id="PRU00182"/>
    </source>
</evidence>
<evidence type="ECO:0000313" key="11">
    <source>
        <dbReference type="EMBL" id="WWX25195.1"/>
    </source>
</evidence>
<evidence type="ECO:0000256" key="7">
    <source>
        <dbReference type="ARBA" id="ARBA00023146"/>
    </source>
</evidence>
<organism evidence="11 12">
    <name type="scientific">Candidatus Dehalogenimonas loeffleri</name>
    <dbReference type="NCBI Taxonomy" id="3127115"/>
    <lineage>
        <taxon>Bacteria</taxon>
        <taxon>Bacillati</taxon>
        <taxon>Chloroflexota</taxon>
        <taxon>Dehalococcoidia</taxon>
        <taxon>Dehalococcoidales</taxon>
        <taxon>Dehalococcoidaceae</taxon>
        <taxon>Dehalogenimonas</taxon>
    </lineage>
</organism>
<keyword evidence="5 10" id="KW-0694">RNA-binding</keyword>
<dbReference type="NCBIfam" id="TIGR00234">
    <property type="entry name" value="tyrS"/>
    <property type="match status" value="1"/>
</dbReference>
<keyword evidence="12" id="KW-1185">Reference proteome</keyword>
<protein>
    <recommendedName>
        <fullName evidence="9">Tyrosine--tRNA ligase</fullName>
        <ecNumber evidence="9">6.1.1.1</ecNumber>
    </recommendedName>
    <alternativeName>
        <fullName evidence="9">Tyrosyl-tRNA synthetase</fullName>
        <shortName evidence="9">TyrRS</shortName>
    </alternativeName>
</protein>
<comment type="function">
    <text evidence="9">Catalyzes the attachment of tyrosine to tRNA(Tyr) in a two-step reaction: tyrosine is first activated by ATP to form Tyr-AMP and then transferred to the acceptor end of tRNA(Tyr).</text>
</comment>
<dbReference type="PANTHER" id="PTHR11766">
    <property type="entry name" value="TYROSYL-TRNA SYNTHETASE"/>
    <property type="match status" value="1"/>
</dbReference>
<evidence type="ECO:0000256" key="5">
    <source>
        <dbReference type="ARBA" id="ARBA00022884"/>
    </source>
</evidence>
<evidence type="ECO:0000256" key="1">
    <source>
        <dbReference type="ARBA" id="ARBA00022490"/>
    </source>
</evidence>
<evidence type="ECO:0000256" key="3">
    <source>
        <dbReference type="ARBA" id="ARBA00022741"/>
    </source>
</evidence>
<feature type="short sequence motif" description="'KMSKS' region" evidence="9">
    <location>
        <begin position="226"/>
        <end position="230"/>
    </location>
</feature>
<comment type="catalytic activity">
    <reaction evidence="8 9">
        <text>tRNA(Tyr) + L-tyrosine + ATP = L-tyrosyl-tRNA(Tyr) + AMP + diphosphate + H(+)</text>
        <dbReference type="Rhea" id="RHEA:10220"/>
        <dbReference type="Rhea" id="RHEA-COMP:9706"/>
        <dbReference type="Rhea" id="RHEA-COMP:9707"/>
        <dbReference type="ChEBI" id="CHEBI:15378"/>
        <dbReference type="ChEBI" id="CHEBI:30616"/>
        <dbReference type="ChEBI" id="CHEBI:33019"/>
        <dbReference type="ChEBI" id="CHEBI:58315"/>
        <dbReference type="ChEBI" id="CHEBI:78442"/>
        <dbReference type="ChEBI" id="CHEBI:78536"/>
        <dbReference type="ChEBI" id="CHEBI:456215"/>
        <dbReference type="EC" id="6.1.1.1"/>
    </reaction>
</comment>
<dbReference type="SUPFAM" id="SSF55174">
    <property type="entry name" value="Alpha-L RNA-binding motif"/>
    <property type="match status" value="1"/>
</dbReference>
<dbReference type="GO" id="GO:0004831">
    <property type="term" value="F:tyrosine-tRNA ligase activity"/>
    <property type="evidence" value="ECO:0007669"/>
    <property type="project" value="UniProtKB-EC"/>
</dbReference>